<feature type="transmembrane region" description="Helical" evidence="8">
    <location>
        <begin position="202"/>
        <end position="220"/>
    </location>
</feature>
<feature type="domain" description="Major facilitator superfamily (MFS) profile" evidence="9">
    <location>
        <begin position="1"/>
        <end position="374"/>
    </location>
</feature>
<organism evidence="10 11">
    <name type="scientific">Desulfatitalea alkaliphila</name>
    <dbReference type="NCBI Taxonomy" id="2929485"/>
    <lineage>
        <taxon>Bacteria</taxon>
        <taxon>Pseudomonadati</taxon>
        <taxon>Thermodesulfobacteriota</taxon>
        <taxon>Desulfobacteria</taxon>
        <taxon>Desulfobacterales</taxon>
        <taxon>Desulfosarcinaceae</taxon>
        <taxon>Desulfatitalea</taxon>
    </lineage>
</organism>
<evidence type="ECO:0000256" key="7">
    <source>
        <dbReference type="ARBA" id="ARBA00023136"/>
    </source>
</evidence>
<dbReference type="EMBL" id="JALJRB010000001">
    <property type="protein sequence ID" value="MCJ8499047.1"/>
    <property type="molecule type" value="Genomic_DNA"/>
</dbReference>
<feature type="transmembrane region" description="Helical" evidence="8">
    <location>
        <begin position="98"/>
        <end position="116"/>
    </location>
</feature>
<dbReference type="PANTHER" id="PTHR43271:SF2">
    <property type="entry name" value="BLL2771 PROTEIN"/>
    <property type="match status" value="1"/>
</dbReference>
<name>A0AA41UHW8_9BACT</name>
<dbReference type="GO" id="GO:0005886">
    <property type="term" value="C:plasma membrane"/>
    <property type="evidence" value="ECO:0007669"/>
    <property type="project" value="UniProtKB-SubCell"/>
</dbReference>
<evidence type="ECO:0000256" key="2">
    <source>
        <dbReference type="ARBA" id="ARBA00008335"/>
    </source>
</evidence>
<keyword evidence="7 8" id="KW-0472">Membrane</keyword>
<accession>A0AA41UHW8</accession>
<feature type="transmembrane region" description="Helical" evidence="8">
    <location>
        <begin position="36"/>
        <end position="57"/>
    </location>
</feature>
<dbReference type="InterPro" id="IPR036259">
    <property type="entry name" value="MFS_trans_sf"/>
</dbReference>
<feature type="transmembrane region" description="Helical" evidence="8">
    <location>
        <begin position="352"/>
        <end position="371"/>
    </location>
</feature>
<protein>
    <submittedName>
        <fullName evidence="10">MFS transporter</fullName>
    </submittedName>
</protein>
<feature type="transmembrane region" description="Helical" evidence="8">
    <location>
        <begin position="264"/>
        <end position="285"/>
    </location>
</feature>
<feature type="transmembrane region" description="Helical" evidence="8">
    <location>
        <begin position="291"/>
        <end position="313"/>
    </location>
</feature>
<gene>
    <name evidence="10" type="ORF">MRX98_00560</name>
</gene>
<keyword evidence="11" id="KW-1185">Reference proteome</keyword>
<keyword evidence="5 8" id="KW-0812">Transmembrane</keyword>
<evidence type="ECO:0000256" key="4">
    <source>
        <dbReference type="ARBA" id="ARBA00022475"/>
    </source>
</evidence>
<dbReference type="PANTHER" id="PTHR43271">
    <property type="entry name" value="BLL2771 PROTEIN"/>
    <property type="match status" value="1"/>
</dbReference>
<evidence type="ECO:0000256" key="8">
    <source>
        <dbReference type="SAM" id="Phobius"/>
    </source>
</evidence>
<evidence type="ECO:0000313" key="10">
    <source>
        <dbReference type="EMBL" id="MCJ8499047.1"/>
    </source>
</evidence>
<dbReference type="Pfam" id="PF07690">
    <property type="entry name" value="MFS_1"/>
    <property type="match status" value="1"/>
</dbReference>
<sequence>MRIQSAVFALVTTAFVHIYLPQPVLPLLAQTFDSDMVMVSFTVSAVILGMALSNLPFGLLADRRSIRPIITVGGVALALGALVCAAAQHLWLLIAARFLQGLFIPAATTCVVAYLAKNLPLERLNVVMGTYVSATVLGGMGGRLLGGWIHPPLHWRYAFVSAAVLTLLATAWALCTLPRSDIGANKAPDAARFRVLLTQRSLLRIYLCGAGAFAVFSSTFNYLPFRLAGAPFHLTTEQITLLYLVYVVGIFIAPLAGRIANRFGAAPAMLGGVTVLAASLALVLAPTLACVVLGLTGICTGFFTIHAAAVGALNRRLSSGQGRANALYVLFYYIGGWSGITLTGLAYKFSGWAAVVGLCWLLLLIPLRTGIIEKGGR</sequence>
<proteinExistence type="inferred from homology"/>
<dbReference type="PROSITE" id="PS50850">
    <property type="entry name" value="MFS"/>
    <property type="match status" value="1"/>
</dbReference>
<keyword evidence="6 8" id="KW-1133">Transmembrane helix</keyword>
<dbReference type="Gene3D" id="1.20.1250.20">
    <property type="entry name" value="MFS general substrate transporter like domains"/>
    <property type="match status" value="1"/>
</dbReference>
<comment type="caution">
    <text evidence="10">The sequence shown here is derived from an EMBL/GenBank/DDBJ whole genome shotgun (WGS) entry which is preliminary data.</text>
</comment>
<keyword evidence="4" id="KW-1003">Cell membrane</keyword>
<feature type="transmembrane region" description="Helical" evidence="8">
    <location>
        <begin position="240"/>
        <end position="257"/>
    </location>
</feature>
<evidence type="ECO:0000256" key="5">
    <source>
        <dbReference type="ARBA" id="ARBA00022692"/>
    </source>
</evidence>
<dbReference type="Proteomes" id="UP001165427">
    <property type="component" value="Unassembled WGS sequence"/>
</dbReference>
<keyword evidence="3" id="KW-0813">Transport</keyword>
<dbReference type="InterPro" id="IPR020846">
    <property type="entry name" value="MFS_dom"/>
</dbReference>
<dbReference type="InterPro" id="IPR011701">
    <property type="entry name" value="MFS"/>
</dbReference>
<reference evidence="10" key="1">
    <citation type="submission" date="2022-04" db="EMBL/GenBank/DDBJ databases">
        <title>Desulfatitalea alkaliphila sp. nov., a novel anaerobic sulfate-reducing bacterium isolated from terrestrial mud volcano, Taman Peninsula, Russia.</title>
        <authorList>
            <person name="Khomyakova M.A."/>
            <person name="Merkel A.Y."/>
            <person name="Slobodkin A.I."/>
        </authorList>
    </citation>
    <scope>NUCLEOTIDE SEQUENCE</scope>
    <source>
        <strain evidence="10">M08but</strain>
    </source>
</reference>
<feature type="transmembrane region" description="Helical" evidence="8">
    <location>
        <begin position="69"/>
        <end position="92"/>
    </location>
</feature>
<feature type="transmembrane region" description="Helical" evidence="8">
    <location>
        <begin position="128"/>
        <end position="149"/>
    </location>
</feature>
<dbReference type="RefSeq" id="WP_246902102.1">
    <property type="nucleotide sequence ID" value="NZ_JALJRB010000001.1"/>
</dbReference>
<evidence type="ECO:0000256" key="6">
    <source>
        <dbReference type="ARBA" id="ARBA00022989"/>
    </source>
</evidence>
<evidence type="ECO:0000256" key="3">
    <source>
        <dbReference type="ARBA" id="ARBA00022448"/>
    </source>
</evidence>
<dbReference type="AlphaFoldDB" id="A0AA41UHW8"/>
<evidence type="ECO:0000313" key="11">
    <source>
        <dbReference type="Proteomes" id="UP001165427"/>
    </source>
</evidence>
<dbReference type="GO" id="GO:0022857">
    <property type="term" value="F:transmembrane transporter activity"/>
    <property type="evidence" value="ECO:0007669"/>
    <property type="project" value="InterPro"/>
</dbReference>
<comment type="similarity">
    <text evidence="2">Belongs to the major facilitator superfamily.</text>
</comment>
<evidence type="ECO:0000256" key="1">
    <source>
        <dbReference type="ARBA" id="ARBA00004651"/>
    </source>
</evidence>
<dbReference type="SUPFAM" id="SSF103473">
    <property type="entry name" value="MFS general substrate transporter"/>
    <property type="match status" value="1"/>
</dbReference>
<evidence type="ECO:0000259" key="9">
    <source>
        <dbReference type="PROSITE" id="PS50850"/>
    </source>
</evidence>
<feature type="transmembrane region" description="Helical" evidence="8">
    <location>
        <begin position="155"/>
        <end position="177"/>
    </location>
</feature>
<comment type="subcellular location">
    <subcellularLocation>
        <location evidence="1">Cell membrane</location>
        <topology evidence="1">Multi-pass membrane protein</topology>
    </subcellularLocation>
</comment>
<feature type="transmembrane region" description="Helical" evidence="8">
    <location>
        <begin position="325"/>
        <end position="346"/>
    </location>
</feature>
<dbReference type="CDD" id="cd17324">
    <property type="entry name" value="MFS_NepI_like"/>
    <property type="match status" value="1"/>
</dbReference>